<protein>
    <submittedName>
        <fullName evidence="2">Uncharacterized protein</fullName>
    </submittedName>
</protein>
<gene>
    <name evidence="2" type="ORF">A3C12_01960</name>
</gene>
<organism evidence="2 3">
    <name type="scientific">Candidatus Sungbacteria bacterium RIFCSPHIGHO2_02_FULL_49_20</name>
    <dbReference type="NCBI Taxonomy" id="1802272"/>
    <lineage>
        <taxon>Bacteria</taxon>
        <taxon>Candidatus Sungiibacteriota</taxon>
    </lineage>
</organism>
<feature type="transmembrane region" description="Helical" evidence="1">
    <location>
        <begin position="7"/>
        <end position="27"/>
    </location>
</feature>
<name>A0A1G2KP32_9BACT</name>
<feature type="transmembrane region" description="Helical" evidence="1">
    <location>
        <begin position="51"/>
        <end position="69"/>
    </location>
</feature>
<keyword evidence="1" id="KW-0472">Membrane</keyword>
<sequence length="140" mass="16607">MRKPTIVLTVLIATLAVILFVWFPPILHEESPYPFGTAEYYSSWEEPHDEALLIGVIVLFIFLPVMLWLERRNIWHLIKIVILDGVSCPKCQWEYALRMIDLRMPDERVLGYRPQARQCMACGHTQRLDPRTYEWTTYVR</sequence>
<evidence type="ECO:0000256" key="1">
    <source>
        <dbReference type="SAM" id="Phobius"/>
    </source>
</evidence>
<dbReference type="EMBL" id="MHQK01000034">
    <property type="protein sequence ID" value="OHA01146.1"/>
    <property type="molecule type" value="Genomic_DNA"/>
</dbReference>
<comment type="caution">
    <text evidence="2">The sequence shown here is derived from an EMBL/GenBank/DDBJ whole genome shotgun (WGS) entry which is preliminary data.</text>
</comment>
<dbReference type="AlphaFoldDB" id="A0A1G2KP32"/>
<accession>A0A1G2KP32</accession>
<evidence type="ECO:0000313" key="2">
    <source>
        <dbReference type="EMBL" id="OHA01146.1"/>
    </source>
</evidence>
<dbReference type="Proteomes" id="UP000178710">
    <property type="component" value="Unassembled WGS sequence"/>
</dbReference>
<keyword evidence="1" id="KW-1133">Transmembrane helix</keyword>
<evidence type="ECO:0000313" key="3">
    <source>
        <dbReference type="Proteomes" id="UP000178710"/>
    </source>
</evidence>
<reference evidence="2 3" key="1">
    <citation type="journal article" date="2016" name="Nat. Commun.">
        <title>Thousands of microbial genomes shed light on interconnected biogeochemical processes in an aquifer system.</title>
        <authorList>
            <person name="Anantharaman K."/>
            <person name="Brown C.T."/>
            <person name="Hug L.A."/>
            <person name="Sharon I."/>
            <person name="Castelle C.J."/>
            <person name="Probst A.J."/>
            <person name="Thomas B.C."/>
            <person name="Singh A."/>
            <person name="Wilkins M.J."/>
            <person name="Karaoz U."/>
            <person name="Brodie E.L."/>
            <person name="Williams K.H."/>
            <person name="Hubbard S.S."/>
            <person name="Banfield J.F."/>
        </authorList>
    </citation>
    <scope>NUCLEOTIDE SEQUENCE [LARGE SCALE GENOMIC DNA]</scope>
</reference>
<proteinExistence type="predicted"/>
<keyword evidence="1" id="KW-0812">Transmembrane</keyword>